<dbReference type="PANTHER" id="PTHR13832:SF688">
    <property type="entry name" value="PROTEIN PHOSPHATASE 2C 32"/>
    <property type="match status" value="1"/>
</dbReference>
<dbReference type="InterPro" id="IPR015655">
    <property type="entry name" value="PP2C"/>
</dbReference>
<name>A0AAN7KME0_9MYRT</name>
<dbReference type="InterPro" id="IPR036457">
    <property type="entry name" value="PPM-type-like_dom_sf"/>
</dbReference>
<dbReference type="PROSITE" id="PS51746">
    <property type="entry name" value="PPM_2"/>
    <property type="match status" value="1"/>
</dbReference>
<dbReference type="AlphaFoldDB" id="A0AAN7KME0"/>
<dbReference type="EMBL" id="JAXIOK010000005">
    <property type="protein sequence ID" value="KAK4769886.1"/>
    <property type="molecule type" value="Genomic_DNA"/>
</dbReference>
<evidence type="ECO:0000313" key="3">
    <source>
        <dbReference type="EMBL" id="KAK4769886.1"/>
    </source>
</evidence>
<proteinExistence type="predicted"/>
<accession>A0AAN7KME0</accession>
<sequence>MGNSTSRFVGCFVPRGKTGVDWEFSQPLDEGLGHSFCYVRPTVFESPAITPSNSERFTVDSSTLDSETLSGSFGNENMEDTPNLSRQPNCKILLETTFKSISGASVSANFSTARTGNASAMLNNDVKEHAASFESTSSFAAVPLQPIPRSSGPLNGFMSGPLERGFTSGPLDRAEGFMSGPIERQVMSGPLDAMGKSNFFAPLSHGRRRARLQQFMRSVSGPMRSTISRTFSRNSMNSNWMHRFFLQNQLTWESKEPKLRPENLQDFLQAGLPEGECASASNLQWAHGRAGEDRVHVVLSEEQGWLFIGIYDGFSGPDAPDFLMSHLYKAIDKELEGFLWDYECKSPDDNSKAVTNQMPSPSLRKASNPELIEVKTPNCEIVKGKNRYIGSDSDMPRVGNTNVQGKKNVRLYELLQLDLRDGQGLDFLAEFGSQRDGSFDFQKNLSTIITQERIKKGRSNSLNSQAVSSIHQGDDPPTTSGEYGQVEADSNEINSLRAVPSSAQWLIRRKSFMASKIRTMYRKQKSLRKKLFPWSYDWHREEKYIDERIIEQSGPIRRCISGNVDHAAILRALERALQSTEEAYMEMVERSLDKVPELALMGSCVLVMLMKDQDVYVMNLGDSRVILAQERQSSNSNSGKDDIRCRNRSRESLVRMELDRISEESPMHNQCSHISNVNKNKEISICKLRIRAVQLSTDHCTSIEEEVQRVKSEHPEDNQAVLNDRVKGQLKVTRAFGAGFLKKPKFNKALLEIFQIDYMGTAPYLSCIPSVVHHRLCSSDRFLVLSSDGLYQYFSNEEVVTHVTWFMDNVPDGDPAQYLVAELLFRAAKNNGMDFHELLDIPHGDRRKYHDDLSVMVVSLEGRIWRSSG</sequence>
<keyword evidence="4" id="KW-1185">Reference proteome</keyword>
<feature type="domain" description="PPM-type phosphatase" evidence="2">
    <location>
        <begin position="276"/>
        <end position="860"/>
    </location>
</feature>
<evidence type="ECO:0000313" key="4">
    <source>
        <dbReference type="Proteomes" id="UP001345219"/>
    </source>
</evidence>
<gene>
    <name evidence="3" type="ORF">SAY87_030418</name>
</gene>
<protein>
    <recommendedName>
        <fullName evidence="2">PPM-type phosphatase domain-containing protein</fullName>
    </recommendedName>
</protein>
<feature type="compositionally biased region" description="Polar residues" evidence="1">
    <location>
        <begin position="459"/>
        <end position="482"/>
    </location>
</feature>
<reference evidence="3 4" key="1">
    <citation type="journal article" date="2023" name="Hortic Res">
        <title>Pangenome of water caltrop reveals structural variations and asymmetric subgenome divergence after allopolyploidization.</title>
        <authorList>
            <person name="Zhang X."/>
            <person name="Chen Y."/>
            <person name="Wang L."/>
            <person name="Yuan Y."/>
            <person name="Fang M."/>
            <person name="Shi L."/>
            <person name="Lu R."/>
            <person name="Comes H.P."/>
            <person name="Ma Y."/>
            <person name="Chen Y."/>
            <person name="Huang G."/>
            <person name="Zhou Y."/>
            <person name="Zheng Z."/>
            <person name="Qiu Y."/>
        </authorList>
    </citation>
    <scope>NUCLEOTIDE SEQUENCE [LARGE SCALE GENOMIC DNA]</scope>
    <source>
        <tissue evidence="3">Roots</tissue>
    </source>
</reference>
<dbReference type="PANTHER" id="PTHR13832">
    <property type="entry name" value="PROTEIN PHOSPHATASE 2C"/>
    <property type="match status" value="1"/>
</dbReference>
<dbReference type="Pfam" id="PF00481">
    <property type="entry name" value="PP2C"/>
    <property type="match status" value="2"/>
</dbReference>
<evidence type="ECO:0000259" key="2">
    <source>
        <dbReference type="PROSITE" id="PS51746"/>
    </source>
</evidence>
<dbReference type="CDD" id="cd00143">
    <property type="entry name" value="PP2Cc"/>
    <property type="match status" value="1"/>
</dbReference>
<evidence type="ECO:0000256" key="1">
    <source>
        <dbReference type="SAM" id="MobiDB-lite"/>
    </source>
</evidence>
<dbReference type="GO" id="GO:0004722">
    <property type="term" value="F:protein serine/threonine phosphatase activity"/>
    <property type="evidence" value="ECO:0007669"/>
    <property type="project" value="InterPro"/>
</dbReference>
<feature type="region of interest" description="Disordered" evidence="1">
    <location>
        <begin position="459"/>
        <end position="485"/>
    </location>
</feature>
<dbReference type="InterPro" id="IPR001932">
    <property type="entry name" value="PPM-type_phosphatase-like_dom"/>
</dbReference>
<organism evidence="3 4">
    <name type="scientific">Trapa incisa</name>
    <dbReference type="NCBI Taxonomy" id="236973"/>
    <lineage>
        <taxon>Eukaryota</taxon>
        <taxon>Viridiplantae</taxon>
        <taxon>Streptophyta</taxon>
        <taxon>Embryophyta</taxon>
        <taxon>Tracheophyta</taxon>
        <taxon>Spermatophyta</taxon>
        <taxon>Magnoliopsida</taxon>
        <taxon>eudicotyledons</taxon>
        <taxon>Gunneridae</taxon>
        <taxon>Pentapetalae</taxon>
        <taxon>rosids</taxon>
        <taxon>malvids</taxon>
        <taxon>Myrtales</taxon>
        <taxon>Lythraceae</taxon>
        <taxon>Trapa</taxon>
    </lineage>
</organism>
<dbReference type="Proteomes" id="UP001345219">
    <property type="component" value="Chromosome 24"/>
</dbReference>
<dbReference type="SMART" id="SM00332">
    <property type="entry name" value="PP2Cc"/>
    <property type="match status" value="1"/>
</dbReference>
<dbReference type="Gene3D" id="3.60.40.10">
    <property type="entry name" value="PPM-type phosphatase domain"/>
    <property type="match status" value="2"/>
</dbReference>
<comment type="caution">
    <text evidence="3">The sequence shown here is derived from an EMBL/GenBank/DDBJ whole genome shotgun (WGS) entry which is preliminary data.</text>
</comment>
<dbReference type="SUPFAM" id="SSF81606">
    <property type="entry name" value="PP2C-like"/>
    <property type="match status" value="1"/>
</dbReference>